<dbReference type="Gene3D" id="2.160.10.10">
    <property type="entry name" value="Hexapeptide repeat proteins"/>
    <property type="match status" value="1"/>
</dbReference>
<keyword evidence="4" id="KW-0443">Lipid metabolism</keyword>
<dbReference type="Pfam" id="PF13720">
    <property type="entry name" value="Acetyltransf_11"/>
    <property type="match status" value="1"/>
</dbReference>
<feature type="domain" description="UDP N-acetylglucosamine O-acyltransferase C-terminal" evidence="6">
    <location>
        <begin position="171"/>
        <end position="251"/>
    </location>
</feature>
<evidence type="ECO:0000256" key="3">
    <source>
        <dbReference type="ARBA" id="ARBA00022679"/>
    </source>
</evidence>
<evidence type="ECO:0000256" key="2">
    <source>
        <dbReference type="ARBA" id="ARBA00022556"/>
    </source>
</evidence>
<dbReference type="NCBIfam" id="NF003657">
    <property type="entry name" value="PRK05289.1"/>
    <property type="match status" value="1"/>
</dbReference>
<evidence type="ECO:0000313" key="7">
    <source>
        <dbReference type="EMBL" id="MBE8727627.1"/>
    </source>
</evidence>
<dbReference type="PANTHER" id="PTHR43480">
    <property type="entry name" value="ACYL-[ACYL-CARRIER-PROTEIN]--UDP-N-ACETYLGLUCOSAMINE O-ACYLTRANSFERASE"/>
    <property type="match status" value="1"/>
</dbReference>
<dbReference type="InterPro" id="IPR001451">
    <property type="entry name" value="Hexapep"/>
</dbReference>
<keyword evidence="8" id="KW-1185">Reference proteome</keyword>
<keyword evidence="3 7" id="KW-0808">Transferase</keyword>
<keyword evidence="2" id="KW-0441">Lipid A biosynthesis</keyword>
<accession>A0ABR9TSL2</accession>
<keyword evidence="5 7" id="KW-0012">Acyltransferase</keyword>
<proteinExistence type="predicted"/>
<organism evidence="7 8">
    <name type="scientific">Flavobacterium hungaricum</name>
    <dbReference type="NCBI Taxonomy" id="2082725"/>
    <lineage>
        <taxon>Bacteria</taxon>
        <taxon>Pseudomonadati</taxon>
        <taxon>Bacteroidota</taxon>
        <taxon>Flavobacteriia</taxon>
        <taxon>Flavobacteriales</taxon>
        <taxon>Flavobacteriaceae</taxon>
        <taxon>Flavobacterium</taxon>
    </lineage>
</organism>
<dbReference type="EMBL" id="PRDM01000006">
    <property type="protein sequence ID" value="MBE8727627.1"/>
    <property type="molecule type" value="Genomic_DNA"/>
</dbReference>
<dbReference type="InterPro" id="IPR010137">
    <property type="entry name" value="Lipid_A_LpxA"/>
</dbReference>
<dbReference type="NCBIfam" id="TIGR01852">
    <property type="entry name" value="lipid_A_lpxA"/>
    <property type="match status" value="1"/>
</dbReference>
<dbReference type="Gene3D" id="1.20.1180.10">
    <property type="entry name" value="Udp N-acetylglucosamine O-acyltransferase, C-terminal domain"/>
    <property type="match status" value="1"/>
</dbReference>
<dbReference type="InterPro" id="IPR029098">
    <property type="entry name" value="Acetyltransf_C"/>
</dbReference>
<protein>
    <submittedName>
        <fullName evidence="7">Acyl-ACP--UDP-N-acetylglucosamine O-acyltransferase</fullName>
        <ecNumber evidence="7">2.3.1.129</ecNumber>
    </submittedName>
</protein>
<dbReference type="RefSeq" id="WP_194140787.1">
    <property type="nucleotide sequence ID" value="NZ_PRDM01000006.1"/>
</dbReference>
<reference evidence="7 8" key="1">
    <citation type="submission" date="2018-07" db="EMBL/GenBank/DDBJ databases">
        <title>Genome assembly of strain KB82.</title>
        <authorList>
            <person name="Kukolya J."/>
            <person name="Horvath B."/>
            <person name="Nagy I."/>
            <person name="Toth A."/>
        </authorList>
    </citation>
    <scope>NUCLEOTIDE SEQUENCE [LARGE SCALE GENOMIC DNA]</scope>
    <source>
        <strain evidence="7 8">Kb82</strain>
    </source>
</reference>
<evidence type="ECO:0000256" key="1">
    <source>
        <dbReference type="ARBA" id="ARBA00022516"/>
    </source>
</evidence>
<sequence>MQNTLISKEAEIGSNVVIGNFSCIESGVTIGENTRIGNNVTILNGTTIGNNCQIHSNCVLGGIPQDLKFDGEYSVLQIGDQNIIREFVTINRGTRSKGCTIIGNGNLIMSNAHIGHDSFIGDNNIIGFSVGVAGEVHVGNWVNISGLTAIHQFSRIGDHSMISGLSKIVKDIPPFITAAKEPLRYMGLNSIGLRRRGFSSDKILELKAIYQVIFEKGRNTSAAIEIVERDFEETRERNQILSFIKCSERGILKGLEKINPGLQ</sequence>
<dbReference type="PIRSF" id="PIRSF000456">
    <property type="entry name" value="UDP-GlcNAc_acltr"/>
    <property type="match status" value="1"/>
</dbReference>
<evidence type="ECO:0000259" key="6">
    <source>
        <dbReference type="Pfam" id="PF13720"/>
    </source>
</evidence>
<evidence type="ECO:0000256" key="5">
    <source>
        <dbReference type="ARBA" id="ARBA00023315"/>
    </source>
</evidence>
<dbReference type="Pfam" id="PF00132">
    <property type="entry name" value="Hexapep"/>
    <property type="match status" value="1"/>
</dbReference>
<name>A0ABR9TSL2_9FLAO</name>
<dbReference type="PANTHER" id="PTHR43480:SF1">
    <property type="entry name" value="ACYL-[ACYL-CARRIER-PROTEIN]--UDP-N-ACETYLGLUCOSAMINE O-ACYLTRANSFERASE, MITOCHONDRIAL-RELATED"/>
    <property type="match status" value="1"/>
</dbReference>
<keyword evidence="1" id="KW-0444">Lipid biosynthesis</keyword>
<evidence type="ECO:0000256" key="4">
    <source>
        <dbReference type="ARBA" id="ARBA00023098"/>
    </source>
</evidence>
<dbReference type="CDD" id="cd03351">
    <property type="entry name" value="LbH_UDP-GlcNAc_AT"/>
    <property type="match status" value="1"/>
</dbReference>
<evidence type="ECO:0000313" key="8">
    <source>
        <dbReference type="Proteomes" id="UP000640614"/>
    </source>
</evidence>
<dbReference type="SUPFAM" id="SSF51161">
    <property type="entry name" value="Trimeric LpxA-like enzymes"/>
    <property type="match status" value="1"/>
</dbReference>
<gene>
    <name evidence="7" type="ORF">C4F50_22150</name>
</gene>
<comment type="caution">
    <text evidence="7">The sequence shown here is derived from an EMBL/GenBank/DDBJ whole genome shotgun (WGS) entry which is preliminary data.</text>
</comment>
<dbReference type="InterPro" id="IPR037157">
    <property type="entry name" value="Acetyltransf_C_sf"/>
</dbReference>
<dbReference type="EC" id="2.3.1.129" evidence="7"/>
<dbReference type="InterPro" id="IPR011004">
    <property type="entry name" value="Trimer_LpxA-like_sf"/>
</dbReference>
<dbReference type="GO" id="GO:0008780">
    <property type="term" value="F:acyl-[acyl-carrier-protein]-UDP-N-acetylglucosamine O-acyltransferase activity"/>
    <property type="evidence" value="ECO:0007669"/>
    <property type="project" value="UniProtKB-EC"/>
</dbReference>
<dbReference type="Proteomes" id="UP000640614">
    <property type="component" value="Unassembled WGS sequence"/>
</dbReference>